<dbReference type="PATRIC" id="fig|616990.3.peg.886"/>
<dbReference type="GO" id="GO:0030976">
    <property type="term" value="F:thiamine pyrophosphate binding"/>
    <property type="evidence" value="ECO:0007669"/>
    <property type="project" value="TreeGrafter"/>
</dbReference>
<organism evidence="3 4">
    <name type="scientific">Levilactobacillus paucivorans</name>
    <dbReference type="NCBI Taxonomy" id="616990"/>
    <lineage>
        <taxon>Bacteria</taxon>
        <taxon>Bacillati</taxon>
        <taxon>Bacillota</taxon>
        <taxon>Bacilli</taxon>
        <taxon>Lactobacillales</taxon>
        <taxon>Lactobacillaceae</taxon>
        <taxon>Levilactobacillus</taxon>
    </lineage>
</organism>
<dbReference type="PROSITE" id="PS51257">
    <property type="entry name" value="PROKAR_LIPOPROTEIN"/>
    <property type="match status" value="1"/>
</dbReference>
<name>A0A0R2LT14_9LACO</name>
<dbReference type="SUPFAM" id="SSF53850">
    <property type="entry name" value="Periplasmic binding protein-like II"/>
    <property type="match status" value="1"/>
</dbReference>
<protein>
    <recommendedName>
        <fullName evidence="5">ABC transporter, solute-binding protein</fullName>
    </recommendedName>
</protein>
<dbReference type="GO" id="GO:0015888">
    <property type="term" value="P:thiamine transport"/>
    <property type="evidence" value="ECO:0007669"/>
    <property type="project" value="TreeGrafter"/>
</dbReference>
<dbReference type="Proteomes" id="UP000051906">
    <property type="component" value="Unassembled WGS sequence"/>
</dbReference>
<dbReference type="OrthoDB" id="366726at2"/>
<dbReference type="PANTHER" id="PTHR30006">
    <property type="entry name" value="THIAMINE-BINDING PERIPLASMIC PROTEIN-RELATED"/>
    <property type="match status" value="1"/>
</dbReference>
<dbReference type="RefSeq" id="WP_057877661.1">
    <property type="nucleotide sequence ID" value="NZ_JQCA01000024.1"/>
</dbReference>
<reference evidence="3 4" key="1">
    <citation type="journal article" date="2015" name="Genome Announc.">
        <title>Expanding the biotechnology potential of lactobacilli through comparative genomics of 213 strains and associated genera.</title>
        <authorList>
            <person name="Sun Z."/>
            <person name="Harris H.M."/>
            <person name="McCann A."/>
            <person name="Guo C."/>
            <person name="Argimon S."/>
            <person name="Zhang W."/>
            <person name="Yang X."/>
            <person name="Jeffery I.B."/>
            <person name="Cooney J.C."/>
            <person name="Kagawa T.F."/>
            <person name="Liu W."/>
            <person name="Song Y."/>
            <person name="Salvetti E."/>
            <person name="Wrobel A."/>
            <person name="Rasinkangas P."/>
            <person name="Parkhill J."/>
            <person name="Rea M.C."/>
            <person name="O'Sullivan O."/>
            <person name="Ritari J."/>
            <person name="Douillard F.P."/>
            <person name="Paul Ross R."/>
            <person name="Yang R."/>
            <person name="Briner A.E."/>
            <person name="Felis G.E."/>
            <person name="de Vos W.M."/>
            <person name="Barrangou R."/>
            <person name="Klaenhammer T.R."/>
            <person name="Caufield P.W."/>
            <person name="Cui Y."/>
            <person name="Zhang H."/>
            <person name="O'Toole P.W."/>
        </authorList>
    </citation>
    <scope>NUCLEOTIDE SEQUENCE [LARGE SCALE GENOMIC DNA]</scope>
    <source>
        <strain evidence="3 4">DSM 22467</strain>
    </source>
</reference>
<dbReference type="STRING" id="616990.IV54_GL000813"/>
<evidence type="ECO:0000256" key="1">
    <source>
        <dbReference type="ARBA" id="ARBA00022729"/>
    </source>
</evidence>
<dbReference type="PANTHER" id="PTHR30006:SF2">
    <property type="entry name" value="ABC TRANSPORTER SUBSTRATE-BINDING PROTEIN"/>
    <property type="match status" value="1"/>
</dbReference>
<sequence length="360" mass="39449">MFNKRNLVVAAAALTMVSTLAGCSTKKAEGTSDDWKTIEKQAKKEGKVASVGMPDTWANWIGSWQDIKSKYGISHTDTDMSSAQELQKFKTAKGDDAPDIGDVGLNVAPTAVQQNLLASYKTKYWNEIPSWAKDKKGYYSAGYSGSMVFITDTKNVKAADAPKSWADLAKGNYKISLGDVAIAAQPQYAVLNAAYVNGGSEDNLEPGLKYFAKLQKQKRISTVDPSVQNLQKGEIQVSIMWDFNALNYAHQVDSKRFKVTVPTDGTVTSGYAEIINKNAAHPNAAKLARDFILSDQGQINLAKGYARPIRSSVKLPADVKKKLLPQSDYKKVFHVKSNDVWNKATVKLGQQWQNEVLGAK</sequence>
<dbReference type="Pfam" id="PF13343">
    <property type="entry name" value="SBP_bac_6"/>
    <property type="match status" value="1"/>
</dbReference>
<evidence type="ECO:0000313" key="3">
    <source>
        <dbReference type="EMBL" id="KRO04788.1"/>
    </source>
</evidence>
<accession>A0A0R2LT14</accession>
<dbReference type="AlphaFoldDB" id="A0A0R2LT14"/>
<dbReference type="GO" id="GO:0030288">
    <property type="term" value="C:outer membrane-bounded periplasmic space"/>
    <property type="evidence" value="ECO:0007669"/>
    <property type="project" value="TreeGrafter"/>
</dbReference>
<evidence type="ECO:0000256" key="2">
    <source>
        <dbReference type="SAM" id="SignalP"/>
    </source>
</evidence>
<gene>
    <name evidence="3" type="ORF">IV54_GL000813</name>
</gene>
<comment type="caution">
    <text evidence="3">The sequence shown here is derived from an EMBL/GenBank/DDBJ whole genome shotgun (WGS) entry which is preliminary data.</text>
</comment>
<proteinExistence type="predicted"/>
<evidence type="ECO:0008006" key="5">
    <source>
        <dbReference type="Google" id="ProtNLM"/>
    </source>
</evidence>
<dbReference type="EMBL" id="JQCA01000024">
    <property type="protein sequence ID" value="KRO04788.1"/>
    <property type="molecule type" value="Genomic_DNA"/>
</dbReference>
<feature type="signal peptide" evidence="2">
    <location>
        <begin position="1"/>
        <end position="21"/>
    </location>
</feature>
<feature type="chain" id="PRO_5039266920" description="ABC transporter, solute-binding protein" evidence="2">
    <location>
        <begin position="22"/>
        <end position="360"/>
    </location>
</feature>
<dbReference type="Gene3D" id="3.40.190.10">
    <property type="entry name" value="Periplasmic binding protein-like II"/>
    <property type="match status" value="2"/>
</dbReference>
<evidence type="ECO:0000313" key="4">
    <source>
        <dbReference type="Proteomes" id="UP000051906"/>
    </source>
</evidence>
<dbReference type="GO" id="GO:0030975">
    <property type="term" value="F:thiamine binding"/>
    <property type="evidence" value="ECO:0007669"/>
    <property type="project" value="TreeGrafter"/>
</dbReference>
<keyword evidence="1 2" id="KW-0732">Signal</keyword>
<keyword evidence="4" id="KW-1185">Reference proteome</keyword>